<keyword evidence="11 14" id="KW-0560">Oxidoreductase</keyword>
<dbReference type="Proteomes" id="UP000241462">
    <property type="component" value="Unassembled WGS sequence"/>
</dbReference>
<evidence type="ECO:0000256" key="1">
    <source>
        <dbReference type="ARBA" id="ARBA00001971"/>
    </source>
</evidence>
<dbReference type="CDD" id="cd11068">
    <property type="entry name" value="CYP120A1"/>
    <property type="match status" value="1"/>
</dbReference>
<dbReference type="GO" id="GO:0050660">
    <property type="term" value="F:flavin adenine dinucleotide binding"/>
    <property type="evidence" value="ECO:0007669"/>
    <property type="project" value="TreeGrafter"/>
</dbReference>
<keyword evidence="10 14" id="KW-0249">Electron transport</keyword>
<feature type="domain" description="FAD-binding FR-type" evidence="17">
    <location>
        <begin position="683"/>
        <end position="897"/>
    </location>
</feature>
<organism evidence="18 19">
    <name type="scientific">Coniella lustricola</name>
    <dbReference type="NCBI Taxonomy" id="2025994"/>
    <lineage>
        <taxon>Eukaryota</taxon>
        <taxon>Fungi</taxon>
        <taxon>Dikarya</taxon>
        <taxon>Ascomycota</taxon>
        <taxon>Pezizomycotina</taxon>
        <taxon>Sordariomycetes</taxon>
        <taxon>Sordariomycetidae</taxon>
        <taxon>Diaporthales</taxon>
        <taxon>Schizoparmaceae</taxon>
        <taxon>Coniella</taxon>
    </lineage>
</organism>
<evidence type="ECO:0000259" key="17">
    <source>
        <dbReference type="PROSITE" id="PS51384"/>
    </source>
</evidence>
<evidence type="ECO:0000256" key="4">
    <source>
        <dbReference type="ARBA" id="ARBA00022617"/>
    </source>
</evidence>
<dbReference type="PANTHER" id="PTHR19384">
    <property type="entry name" value="NITRIC OXIDE SYNTHASE-RELATED"/>
    <property type="match status" value="1"/>
</dbReference>
<dbReference type="GO" id="GO:0005829">
    <property type="term" value="C:cytosol"/>
    <property type="evidence" value="ECO:0007669"/>
    <property type="project" value="TreeGrafter"/>
</dbReference>
<evidence type="ECO:0000256" key="7">
    <source>
        <dbReference type="ARBA" id="ARBA00022723"/>
    </source>
</evidence>
<dbReference type="InterPro" id="IPR017972">
    <property type="entry name" value="Cyt_P450_CS"/>
</dbReference>
<dbReference type="Gene3D" id="3.40.50.360">
    <property type="match status" value="1"/>
</dbReference>
<protein>
    <recommendedName>
        <fullName evidence="14">Bifunctional cytochrome P450/NADPH--P450 reductase</fullName>
    </recommendedName>
    <domain>
        <recommendedName>
            <fullName evidence="14">Cytochrome P450</fullName>
            <ecNumber evidence="14">1.14.14.1</ecNumber>
        </recommendedName>
    </domain>
    <domain>
        <recommendedName>
            <fullName evidence="14">NADPH--cytochrome P450 reductase</fullName>
            <ecNumber evidence="14">1.6.2.4</ecNumber>
        </recommendedName>
    </domain>
</protein>
<dbReference type="OrthoDB" id="1470350at2759"/>
<evidence type="ECO:0000256" key="13">
    <source>
        <dbReference type="ARBA" id="ARBA00023033"/>
    </source>
</evidence>
<evidence type="ECO:0000256" key="14">
    <source>
        <dbReference type="PIRNR" id="PIRNR000209"/>
    </source>
</evidence>
<keyword evidence="4 14" id="KW-0349">Heme</keyword>
<evidence type="ECO:0000313" key="19">
    <source>
        <dbReference type="Proteomes" id="UP000241462"/>
    </source>
</evidence>
<dbReference type="PROSITE" id="PS50902">
    <property type="entry name" value="FLAVODOXIN_LIKE"/>
    <property type="match status" value="1"/>
</dbReference>
<dbReference type="Pfam" id="PF00258">
    <property type="entry name" value="Flavodoxin_1"/>
    <property type="match status" value="1"/>
</dbReference>
<dbReference type="Gene3D" id="1.20.990.10">
    <property type="entry name" value="NADPH-cytochrome p450 Reductase, Chain A, domain 3"/>
    <property type="match status" value="1"/>
</dbReference>
<proteinExistence type="inferred from homology"/>
<dbReference type="Gene3D" id="3.40.50.80">
    <property type="entry name" value="Nucleotide-binding domain of ferredoxin-NADP reductase (FNR) module"/>
    <property type="match status" value="1"/>
</dbReference>
<dbReference type="GO" id="GO:0010181">
    <property type="term" value="F:FMN binding"/>
    <property type="evidence" value="ECO:0007669"/>
    <property type="project" value="UniProtKB-UniRule"/>
</dbReference>
<evidence type="ECO:0000256" key="5">
    <source>
        <dbReference type="ARBA" id="ARBA00022630"/>
    </source>
</evidence>
<comment type="cofactor">
    <cofactor evidence="14">
        <name>FAD</name>
        <dbReference type="ChEBI" id="CHEBI:57692"/>
    </cofactor>
    <cofactor evidence="14">
        <name>FMN</name>
        <dbReference type="ChEBI" id="CHEBI:58210"/>
    </cofactor>
</comment>
<feature type="binding site" description="axial binding residue" evidence="15">
    <location>
        <position position="410"/>
    </location>
    <ligand>
        <name>heme</name>
        <dbReference type="ChEBI" id="CHEBI:30413"/>
    </ligand>
    <ligandPart>
        <name>Fe</name>
        <dbReference type="ChEBI" id="CHEBI:18248"/>
    </ligandPart>
</feature>
<dbReference type="InterPro" id="IPR023173">
    <property type="entry name" value="NADPH_Cyt_P450_Rdtase_alpha"/>
</dbReference>
<dbReference type="InterPro" id="IPR002401">
    <property type="entry name" value="Cyt_P450_E_grp-I"/>
</dbReference>
<dbReference type="PROSITE" id="PS51384">
    <property type="entry name" value="FAD_FR"/>
    <property type="match status" value="1"/>
</dbReference>
<dbReference type="FunFam" id="1.10.630.10:FF:000040">
    <property type="entry name" value="Bifunctional cytochrome P450/NADPH--P450 reductase"/>
    <property type="match status" value="1"/>
</dbReference>
<evidence type="ECO:0000256" key="2">
    <source>
        <dbReference type="ARBA" id="ARBA00010018"/>
    </source>
</evidence>
<dbReference type="GO" id="GO:0020037">
    <property type="term" value="F:heme binding"/>
    <property type="evidence" value="ECO:0007669"/>
    <property type="project" value="UniProtKB-UniRule"/>
</dbReference>
<keyword evidence="5 14" id="KW-0285">Flavoprotein</keyword>
<dbReference type="Gene3D" id="2.40.30.10">
    <property type="entry name" value="Translation factors"/>
    <property type="match status" value="1"/>
</dbReference>
<dbReference type="InterPro" id="IPR017927">
    <property type="entry name" value="FAD-bd_FR_type"/>
</dbReference>
<sequence>MTCDIPGPRPWPFLGNLLDIDLENSVQSVVDIGKQYAPICRLRLGGEDKVFVTGHELAKELCSRRDFVKFPAGAVGRLRDVMTEGLFTAHDDEWFWGPAHRVLVPALGPMSIKAMFPEMHDIAMQMVLRWARFGEDEVIDATSDFTRLTIDTLALCGMDMRLNSFYKDNLHPFIGSMMNVLIESSKRAERPDWFTSLFFRAANRQFDRDNAFLHAVAQEVIDKRRRAPESDKKDLLDAMLNGKDPQTGEKLTDRTVVDNMITFLIAGHETTACMLGFFFALVIRNPECYNKVREEVDTVVGIGPVQADHMSRLVYVKACLREALRLYPPSAGFSLAVKGDDAKDGPVIIGGKYKIKHNQPVFVVLPNIHRDPEVWGSDVDEFRPERMLDENFKKLPPGCYKPFGNGKRGCIGSDFAMQESILAIALLFQKFDFKFVNPDYELTVKQTLTLKPRDLFMYAKLRPGINALTLQKEMLSGAGSQDTPAIKPKALVQHLLAEKQQALKPFRIFYGSNTGTCQGLAEILKTTAPQHGFDATVQPLDVAKDNLEPGTPIVLITSTMYEGQAPDNGAEFLNWLEEEGHGLSLDGVTFAVFGCGSKDWKDTFQRTAITIDQILRDCGAHCIASRGAADVSEGSVLSDFDAWQSEHLWPGIARIYDVEENIDPEGGGFDINRFCSVLAQDSFNTFDAPVERVMALTESTDRPKYHMELQLPDNMDYQVGDYLELVPQNSVEDVECLMGVLGDRGHDLADPTIPVICSHLELRQQASAKQIDLLLQHCGDKDERQELEALTAAVTVQGRRPSVLQLMKRYSSIDVPLQRLATMLPPIRPRLYSISSSPLADPRSLTITWSLIQHDAPHGWTNEAPLVGLASGYLASLKAGDMLKCSIRSGQPRFRPPMDLESTPIVMICAGSGIAPFRGFVQDRVERLRCDASLTEQLAPALLYVGCRGPDQALYAAEMQEWQESGAVDIRYVYSRHGVSPEAATGYVQDRIWEDREELVKVWEKNAKIFVCGGRPVSHGVRNVVQNIYREQANDRCGLKTDTEVEKWWVEILRDRCAVEVF</sequence>
<dbReference type="PRINTS" id="PR00463">
    <property type="entry name" value="EP450I"/>
</dbReference>
<keyword evidence="7 14" id="KW-0479">Metal-binding</keyword>
<dbReference type="GO" id="GO:0070330">
    <property type="term" value="F:aromatase activity"/>
    <property type="evidence" value="ECO:0007669"/>
    <property type="project" value="UniProtKB-UniRule"/>
</dbReference>
<dbReference type="InterPro" id="IPR039261">
    <property type="entry name" value="FNR_nucleotide-bd"/>
</dbReference>
<dbReference type="Pfam" id="PF00067">
    <property type="entry name" value="p450"/>
    <property type="match status" value="1"/>
</dbReference>
<dbReference type="PIRSF" id="PIRSF000209">
    <property type="entry name" value="Bifunctional_P450_P450R"/>
    <property type="match status" value="1"/>
</dbReference>
<keyword evidence="13 14" id="KW-0503">Monooxygenase</keyword>
<name>A0A2T3ANC5_9PEZI</name>
<dbReference type="InterPro" id="IPR008254">
    <property type="entry name" value="Flavodoxin/NO_synth"/>
</dbReference>
<evidence type="ECO:0000259" key="16">
    <source>
        <dbReference type="PROSITE" id="PS50902"/>
    </source>
</evidence>
<evidence type="ECO:0000256" key="15">
    <source>
        <dbReference type="PIRSR" id="PIRSR000209-1"/>
    </source>
</evidence>
<keyword evidence="9 14" id="KW-0521">NADP</keyword>
<dbReference type="InterPro" id="IPR003097">
    <property type="entry name" value="CysJ-like_FAD-binding"/>
</dbReference>
<dbReference type="SUPFAM" id="SSF52218">
    <property type="entry name" value="Flavoproteins"/>
    <property type="match status" value="1"/>
</dbReference>
<dbReference type="InterPro" id="IPR017938">
    <property type="entry name" value="Riboflavin_synthase-like_b-brl"/>
</dbReference>
<dbReference type="SUPFAM" id="SSF63380">
    <property type="entry name" value="Riboflavin synthase domain-like"/>
    <property type="match status" value="1"/>
</dbReference>
<dbReference type="STRING" id="2025994.A0A2T3ANC5"/>
<dbReference type="AlphaFoldDB" id="A0A2T3ANC5"/>
<dbReference type="InterPro" id="IPR001433">
    <property type="entry name" value="OxRdtase_FAD/NAD-bd"/>
</dbReference>
<dbReference type="InParanoid" id="A0A2T3ANC5"/>
<comment type="catalytic activity">
    <reaction evidence="14">
        <text>an organic molecule + reduced [NADPH--hemoprotein reductase] + O2 = an alcohol + oxidized [NADPH--hemoprotein reductase] + H2O + H(+)</text>
        <dbReference type="Rhea" id="RHEA:17149"/>
        <dbReference type="Rhea" id="RHEA-COMP:11964"/>
        <dbReference type="Rhea" id="RHEA-COMP:11965"/>
        <dbReference type="ChEBI" id="CHEBI:15377"/>
        <dbReference type="ChEBI" id="CHEBI:15378"/>
        <dbReference type="ChEBI" id="CHEBI:15379"/>
        <dbReference type="ChEBI" id="CHEBI:30879"/>
        <dbReference type="ChEBI" id="CHEBI:57618"/>
        <dbReference type="ChEBI" id="CHEBI:58210"/>
        <dbReference type="ChEBI" id="CHEBI:142491"/>
        <dbReference type="EC" id="1.14.14.1"/>
    </reaction>
</comment>
<dbReference type="InterPro" id="IPR029039">
    <property type="entry name" value="Flavoprotein-like_sf"/>
</dbReference>
<dbReference type="EMBL" id="KZ678372">
    <property type="protein sequence ID" value="PSS05126.1"/>
    <property type="molecule type" value="Genomic_DNA"/>
</dbReference>
<dbReference type="Pfam" id="PF00175">
    <property type="entry name" value="NAD_binding_1"/>
    <property type="match status" value="1"/>
</dbReference>
<dbReference type="EC" id="1.6.2.4" evidence="14"/>
<evidence type="ECO:0000256" key="11">
    <source>
        <dbReference type="ARBA" id="ARBA00023002"/>
    </source>
</evidence>
<dbReference type="Pfam" id="PF00667">
    <property type="entry name" value="FAD_binding_1"/>
    <property type="match status" value="1"/>
</dbReference>
<dbReference type="PROSITE" id="PS00086">
    <property type="entry name" value="CYTOCHROME_P450"/>
    <property type="match status" value="1"/>
</dbReference>
<evidence type="ECO:0000256" key="8">
    <source>
        <dbReference type="ARBA" id="ARBA00022827"/>
    </source>
</evidence>
<accession>A0A2T3ANC5</accession>
<dbReference type="InterPro" id="IPR023206">
    <property type="entry name" value="Bifunctional_P450_P450_red"/>
</dbReference>
<dbReference type="InterPro" id="IPR036396">
    <property type="entry name" value="Cyt_P450_sf"/>
</dbReference>
<reference evidence="18 19" key="1">
    <citation type="journal article" date="2018" name="Mycol. Prog.">
        <title>Coniella lustricola, a new species from submerged detritus.</title>
        <authorList>
            <person name="Raudabaugh D.B."/>
            <person name="Iturriaga T."/>
            <person name="Carver A."/>
            <person name="Mondo S."/>
            <person name="Pangilinan J."/>
            <person name="Lipzen A."/>
            <person name="He G."/>
            <person name="Amirebrahimi M."/>
            <person name="Grigoriev I.V."/>
            <person name="Miller A.N."/>
        </authorList>
    </citation>
    <scope>NUCLEOTIDE SEQUENCE [LARGE SCALE GENOMIC DNA]</scope>
    <source>
        <strain evidence="18 19">B22-T-1</strain>
    </source>
</reference>
<keyword evidence="8 14" id="KW-0274">FAD</keyword>
<evidence type="ECO:0000256" key="9">
    <source>
        <dbReference type="ARBA" id="ARBA00022857"/>
    </source>
</evidence>
<comment type="similarity">
    <text evidence="2 14">In the N-terminal section; belongs to the cytochrome P450 family.</text>
</comment>
<evidence type="ECO:0000256" key="12">
    <source>
        <dbReference type="ARBA" id="ARBA00023004"/>
    </source>
</evidence>
<comment type="cofactor">
    <cofactor evidence="1 14 15">
        <name>heme</name>
        <dbReference type="ChEBI" id="CHEBI:30413"/>
    </cofactor>
</comment>
<feature type="domain" description="Flavodoxin-like" evidence="16">
    <location>
        <begin position="506"/>
        <end position="648"/>
    </location>
</feature>
<dbReference type="PRINTS" id="PR00385">
    <property type="entry name" value="P450"/>
</dbReference>
<keyword evidence="3 14" id="KW-0813">Transport</keyword>
<evidence type="ECO:0000256" key="10">
    <source>
        <dbReference type="ARBA" id="ARBA00022982"/>
    </source>
</evidence>
<evidence type="ECO:0000256" key="3">
    <source>
        <dbReference type="ARBA" id="ARBA00022448"/>
    </source>
</evidence>
<evidence type="ECO:0000313" key="18">
    <source>
        <dbReference type="EMBL" id="PSS05126.1"/>
    </source>
</evidence>
<dbReference type="SUPFAM" id="SSF48264">
    <property type="entry name" value="Cytochrome P450"/>
    <property type="match status" value="1"/>
</dbReference>
<keyword evidence="6 14" id="KW-0288">FMN</keyword>
<dbReference type="PANTHER" id="PTHR19384:SF127">
    <property type="entry name" value="BIFUNCTIONAL CYTOCHROME P450_NADPH--P450 REDUCTASE"/>
    <property type="match status" value="1"/>
</dbReference>
<dbReference type="EC" id="1.14.14.1" evidence="14"/>
<evidence type="ECO:0000256" key="6">
    <source>
        <dbReference type="ARBA" id="ARBA00022643"/>
    </source>
</evidence>
<comment type="catalytic activity">
    <reaction evidence="14">
        <text>2 oxidized [cytochrome P450] + NADPH = 2 reduced [cytochrome P450] + NADP(+) + H(+)</text>
        <dbReference type="Rhea" id="RHEA:24040"/>
        <dbReference type="Rhea" id="RHEA-COMP:14627"/>
        <dbReference type="Rhea" id="RHEA-COMP:14628"/>
        <dbReference type="ChEBI" id="CHEBI:15378"/>
        <dbReference type="ChEBI" id="CHEBI:55376"/>
        <dbReference type="ChEBI" id="CHEBI:57783"/>
        <dbReference type="ChEBI" id="CHEBI:58349"/>
        <dbReference type="ChEBI" id="CHEBI:60344"/>
        <dbReference type="EC" id="1.6.2.4"/>
    </reaction>
</comment>
<keyword evidence="19" id="KW-1185">Reference proteome</keyword>
<dbReference type="SUPFAM" id="SSF52343">
    <property type="entry name" value="Ferredoxin reductase-like, C-terminal NADP-linked domain"/>
    <property type="match status" value="1"/>
</dbReference>
<dbReference type="GO" id="GO:0005506">
    <property type="term" value="F:iron ion binding"/>
    <property type="evidence" value="ECO:0007669"/>
    <property type="project" value="UniProtKB-UniRule"/>
</dbReference>
<dbReference type="GO" id="GO:0003958">
    <property type="term" value="F:NADPH-hemoprotein reductase activity"/>
    <property type="evidence" value="ECO:0007669"/>
    <property type="project" value="UniProtKB-UniRule"/>
</dbReference>
<dbReference type="Gene3D" id="1.10.630.10">
    <property type="entry name" value="Cytochrome P450"/>
    <property type="match status" value="1"/>
</dbReference>
<dbReference type="InterPro" id="IPR001128">
    <property type="entry name" value="Cyt_P450"/>
</dbReference>
<keyword evidence="12 14" id="KW-0408">Iron</keyword>
<gene>
    <name evidence="18" type="ORF">BD289DRAFT_399984</name>
</gene>